<proteinExistence type="predicted"/>
<gene>
    <name evidence="1" type="ORF">CVS29_02995</name>
</gene>
<evidence type="ECO:0000313" key="1">
    <source>
        <dbReference type="EMBL" id="PXA69522.1"/>
    </source>
</evidence>
<accession>A0A2V3DY82</accession>
<dbReference type="Proteomes" id="UP000246303">
    <property type="component" value="Unassembled WGS sequence"/>
</dbReference>
<sequence length="70" mass="7731">MESSSHPDGPELVLAAGPAVLVMEAARYLLTVAGSRFCATLWRRTSINHNHHVSDKMRKAEKCRSPPESE</sequence>
<evidence type="ECO:0000313" key="2">
    <source>
        <dbReference type="Proteomes" id="UP000246303"/>
    </source>
</evidence>
<dbReference type="EMBL" id="QHLZ01000001">
    <property type="protein sequence ID" value="PXA69522.1"/>
    <property type="molecule type" value="Genomic_DNA"/>
</dbReference>
<comment type="caution">
    <text evidence="1">The sequence shown here is derived from an EMBL/GenBank/DDBJ whole genome shotgun (WGS) entry which is preliminary data.</text>
</comment>
<keyword evidence="2" id="KW-1185">Reference proteome</keyword>
<dbReference type="AlphaFoldDB" id="A0A2V3DY82"/>
<reference evidence="1 2" key="1">
    <citation type="submission" date="2018-05" db="EMBL/GenBank/DDBJ databases">
        <title>Genetic diversity of glacier-inhabiting Cryobacterium bacteria in China and description of Cryobacterium mengkeensis sp. nov. and Arthrobacter glacialis sp. nov.</title>
        <authorList>
            <person name="Liu Q."/>
            <person name="Xin Y.-H."/>
        </authorList>
    </citation>
    <scope>NUCLEOTIDE SEQUENCE [LARGE SCALE GENOMIC DNA]</scope>
    <source>
        <strain evidence="1 2">GP3</strain>
    </source>
</reference>
<organism evidence="1 2">
    <name type="scientific">Arthrobacter psychrochitiniphilus</name>
    <dbReference type="NCBI Taxonomy" id="291045"/>
    <lineage>
        <taxon>Bacteria</taxon>
        <taxon>Bacillati</taxon>
        <taxon>Actinomycetota</taxon>
        <taxon>Actinomycetes</taxon>
        <taxon>Micrococcales</taxon>
        <taxon>Micrococcaceae</taxon>
        <taxon>Arthrobacter</taxon>
    </lineage>
</organism>
<name>A0A2V3DY82_9MICC</name>
<protein>
    <submittedName>
        <fullName evidence="1">Uncharacterized protein</fullName>
    </submittedName>
</protein>